<evidence type="ECO:0000313" key="8">
    <source>
        <dbReference type="EMBL" id="ACM19545.1"/>
    </source>
</evidence>
<comment type="cofactor">
    <cofactor evidence="2">
        <name>Mg(2+)</name>
        <dbReference type="ChEBI" id="CHEBI:18420"/>
    </cofactor>
</comment>
<accession>B9M3D5</accession>
<gene>
    <name evidence="8" type="ordered locus">Geob_1185</name>
</gene>
<proteinExistence type="predicted"/>
<evidence type="ECO:0000256" key="2">
    <source>
        <dbReference type="ARBA" id="ARBA00001946"/>
    </source>
</evidence>
<name>B9M3D5_GEODF</name>
<dbReference type="InterPro" id="IPR045121">
    <property type="entry name" value="CoAse"/>
</dbReference>
<keyword evidence="5" id="KW-0460">Magnesium</keyword>
<dbReference type="EMBL" id="CP001390">
    <property type="protein sequence ID" value="ACM19545.1"/>
    <property type="molecule type" value="Genomic_DNA"/>
</dbReference>
<dbReference type="SUPFAM" id="SSF55811">
    <property type="entry name" value="Nudix"/>
    <property type="match status" value="1"/>
</dbReference>
<dbReference type="STRING" id="316067.Geob_1185"/>
<dbReference type="GO" id="GO:0046872">
    <property type="term" value="F:metal ion binding"/>
    <property type="evidence" value="ECO:0007669"/>
    <property type="project" value="UniProtKB-KW"/>
</dbReference>
<dbReference type="Gene3D" id="3.90.79.10">
    <property type="entry name" value="Nucleoside Triphosphate Pyrophosphohydrolase"/>
    <property type="match status" value="1"/>
</dbReference>
<dbReference type="AlphaFoldDB" id="B9M3D5"/>
<dbReference type="PANTHER" id="PTHR12992:SF11">
    <property type="entry name" value="MITOCHONDRIAL COENZYME A DIPHOSPHATASE NUDT8"/>
    <property type="match status" value="1"/>
</dbReference>
<evidence type="ECO:0000256" key="3">
    <source>
        <dbReference type="ARBA" id="ARBA00022723"/>
    </source>
</evidence>
<dbReference type="CDD" id="cd03426">
    <property type="entry name" value="NUDIX_CoAse_Nudt7"/>
    <property type="match status" value="1"/>
</dbReference>
<evidence type="ECO:0000256" key="1">
    <source>
        <dbReference type="ARBA" id="ARBA00001936"/>
    </source>
</evidence>
<protein>
    <submittedName>
        <fullName evidence="8">NUDIX hydrolase, coenzyme A pyrophosphatase family</fullName>
    </submittedName>
</protein>
<evidence type="ECO:0000256" key="6">
    <source>
        <dbReference type="ARBA" id="ARBA00023211"/>
    </source>
</evidence>
<dbReference type="KEGG" id="geo:Geob_1185"/>
<keyword evidence="6" id="KW-0464">Manganese</keyword>
<dbReference type="Pfam" id="PF00293">
    <property type="entry name" value="NUDIX"/>
    <property type="match status" value="1"/>
</dbReference>
<dbReference type="PROSITE" id="PS51462">
    <property type="entry name" value="NUDIX"/>
    <property type="match status" value="1"/>
</dbReference>
<evidence type="ECO:0000259" key="7">
    <source>
        <dbReference type="PROSITE" id="PS51462"/>
    </source>
</evidence>
<evidence type="ECO:0000313" key="9">
    <source>
        <dbReference type="Proteomes" id="UP000007721"/>
    </source>
</evidence>
<keyword evidence="4 8" id="KW-0378">Hydrolase</keyword>
<sequence>MDRCTCKNREITLFETIECVLSNLGHEALPADRRVPAAVALILRHGPAGPEMLFIERAKHKGDPWSGDLGFPGGKVEMSDVDACSAAKREALEEIGIDLAAARYLGCLAEITGATLPVRVTCFVFALDETPELTLNGEVQDVFWVSLADLQDLNRHTLTSVRIKGEMVHYPAVIMPFSGKPPLWGLTYRLVKRFFELLPEGIL</sequence>
<evidence type="ECO:0000256" key="4">
    <source>
        <dbReference type="ARBA" id="ARBA00022801"/>
    </source>
</evidence>
<reference evidence="8 9" key="1">
    <citation type="submission" date="2009-01" db="EMBL/GenBank/DDBJ databases">
        <title>Complete sequence of Geobacter sp. FRC-32.</title>
        <authorList>
            <consortium name="US DOE Joint Genome Institute"/>
            <person name="Lucas S."/>
            <person name="Copeland A."/>
            <person name="Lapidus A."/>
            <person name="Glavina del Rio T."/>
            <person name="Dalin E."/>
            <person name="Tice H."/>
            <person name="Bruce D."/>
            <person name="Goodwin L."/>
            <person name="Pitluck S."/>
            <person name="Saunders E."/>
            <person name="Brettin T."/>
            <person name="Detter J.C."/>
            <person name="Han C."/>
            <person name="Larimer F."/>
            <person name="Land M."/>
            <person name="Hauser L."/>
            <person name="Kyrpides N."/>
            <person name="Ovchinnikova G."/>
            <person name="Kostka J."/>
            <person name="Richardson P."/>
        </authorList>
    </citation>
    <scope>NUCLEOTIDE SEQUENCE [LARGE SCALE GENOMIC DNA]</scope>
    <source>
        <strain evidence="9">DSM 22248 / JCM 15807 / FRC-32</strain>
    </source>
</reference>
<dbReference type="Proteomes" id="UP000007721">
    <property type="component" value="Chromosome"/>
</dbReference>
<dbReference type="OrthoDB" id="289720at2"/>
<dbReference type="GO" id="GO:0010945">
    <property type="term" value="F:coenzyme A diphosphatase activity"/>
    <property type="evidence" value="ECO:0007669"/>
    <property type="project" value="InterPro"/>
</dbReference>
<dbReference type="PANTHER" id="PTHR12992">
    <property type="entry name" value="NUDIX HYDROLASE"/>
    <property type="match status" value="1"/>
</dbReference>
<comment type="cofactor">
    <cofactor evidence="1">
        <name>Mn(2+)</name>
        <dbReference type="ChEBI" id="CHEBI:29035"/>
    </cofactor>
</comment>
<dbReference type="InterPro" id="IPR015797">
    <property type="entry name" value="NUDIX_hydrolase-like_dom_sf"/>
</dbReference>
<feature type="domain" description="Nudix hydrolase" evidence="7">
    <location>
        <begin position="33"/>
        <end position="175"/>
    </location>
</feature>
<dbReference type="eggNOG" id="COG1051">
    <property type="taxonomic scope" value="Bacteria"/>
</dbReference>
<organism evidence="8 9">
    <name type="scientific">Geotalea daltonii (strain DSM 22248 / JCM 15807 / FRC-32)</name>
    <name type="common">Geobacter daltonii</name>
    <dbReference type="NCBI Taxonomy" id="316067"/>
    <lineage>
        <taxon>Bacteria</taxon>
        <taxon>Pseudomonadati</taxon>
        <taxon>Thermodesulfobacteriota</taxon>
        <taxon>Desulfuromonadia</taxon>
        <taxon>Geobacterales</taxon>
        <taxon>Geobacteraceae</taxon>
        <taxon>Geotalea</taxon>
    </lineage>
</organism>
<keyword evidence="9" id="KW-1185">Reference proteome</keyword>
<dbReference type="RefSeq" id="WP_012646274.1">
    <property type="nucleotide sequence ID" value="NC_011979.1"/>
</dbReference>
<evidence type="ECO:0000256" key="5">
    <source>
        <dbReference type="ARBA" id="ARBA00022842"/>
    </source>
</evidence>
<keyword evidence="3" id="KW-0479">Metal-binding</keyword>
<dbReference type="HOGENOM" id="CLU_040940_5_3_7"/>
<dbReference type="InterPro" id="IPR000086">
    <property type="entry name" value="NUDIX_hydrolase_dom"/>
</dbReference>